<gene>
    <name evidence="11" type="ORF">A3H66_01640</name>
</gene>
<evidence type="ECO:0000256" key="4">
    <source>
        <dbReference type="ARBA" id="ARBA00022741"/>
    </source>
</evidence>
<dbReference type="EMBL" id="MFFW01000022">
    <property type="protein sequence ID" value="OGF24373.1"/>
    <property type="molecule type" value="Genomic_DNA"/>
</dbReference>
<dbReference type="AlphaFoldDB" id="A0A1F5SD28"/>
<feature type="transmembrane region" description="Helical" evidence="8">
    <location>
        <begin position="296"/>
        <end position="313"/>
    </location>
</feature>
<evidence type="ECO:0000256" key="8">
    <source>
        <dbReference type="SAM" id="Phobius"/>
    </source>
</evidence>
<dbReference type="InterPro" id="IPR003593">
    <property type="entry name" value="AAA+_ATPase"/>
</dbReference>
<dbReference type="PANTHER" id="PTHR24221:SF654">
    <property type="entry name" value="ATP-BINDING CASSETTE SUB-FAMILY B MEMBER 6"/>
    <property type="match status" value="1"/>
</dbReference>
<protein>
    <recommendedName>
        <fullName evidence="13">ABC transporter ATP-binding protein</fullName>
    </recommendedName>
</protein>
<dbReference type="GO" id="GO:0005737">
    <property type="term" value="C:cytoplasm"/>
    <property type="evidence" value="ECO:0007669"/>
    <property type="project" value="UniProtKB-ARBA"/>
</dbReference>
<feature type="transmembrane region" description="Helical" evidence="8">
    <location>
        <begin position="88"/>
        <end position="106"/>
    </location>
</feature>
<accession>A0A1F5SD28</accession>
<evidence type="ECO:0008006" key="13">
    <source>
        <dbReference type="Google" id="ProtNLM"/>
    </source>
</evidence>
<dbReference type="InterPro" id="IPR039421">
    <property type="entry name" value="Type_1_exporter"/>
</dbReference>
<dbReference type="SUPFAM" id="SSF52540">
    <property type="entry name" value="P-loop containing nucleoside triphosphate hydrolases"/>
    <property type="match status" value="1"/>
</dbReference>
<dbReference type="GO" id="GO:0034040">
    <property type="term" value="F:ATPase-coupled lipid transmembrane transporter activity"/>
    <property type="evidence" value="ECO:0007669"/>
    <property type="project" value="TreeGrafter"/>
</dbReference>
<feature type="transmembrane region" description="Helical" evidence="8">
    <location>
        <begin position="188"/>
        <end position="207"/>
    </location>
</feature>
<dbReference type="PANTHER" id="PTHR24221">
    <property type="entry name" value="ATP-BINDING CASSETTE SUB-FAMILY B"/>
    <property type="match status" value="1"/>
</dbReference>
<dbReference type="GO" id="GO:0140359">
    <property type="term" value="F:ABC-type transporter activity"/>
    <property type="evidence" value="ECO:0007669"/>
    <property type="project" value="InterPro"/>
</dbReference>
<keyword evidence="4" id="KW-0547">Nucleotide-binding</keyword>
<dbReference type="Proteomes" id="UP000178783">
    <property type="component" value="Unassembled WGS sequence"/>
</dbReference>
<proteinExistence type="predicted"/>
<evidence type="ECO:0000259" key="9">
    <source>
        <dbReference type="PROSITE" id="PS50893"/>
    </source>
</evidence>
<keyword evidence="6 8" id="KW-1133">Transmembrane helix</keyword>
<dbReference type="PROSITE" id="PS50893">
    <property type="entry name" value="ABC_TRANSPORTER_2"/>
    <property type="match status" value="1"/>
</dbReference>
<dbReference type="InterPro" id="IPR003439">
    <property type="entry name" value="ABC_transporter-like_ATP-bd"/>
</dbReference>
<dbReference type="Pfam" id="PF00664">
    <property type="entry name" value="ABC_membrane"/>
    <property type="match status" value="1"/>
</dbReference>
<dbReference type="FunFam" id="3.40.50.300:FF:000604">
    <property type="entry name" value="ABC transporter B family member 28"/>
    <property type="match status" value="1"/>
</dbReference>
<dbReference type="GO" id="GO:0005524">
    <property type="term" value="F:ATP binding"/>
    <property type="evidence" value="ECO:0007669"/>
    <property type="project" value="UniProtKB-KW"/>
</dbReference>
<sequence>MELFMNLMNSRLKNFLRVFYKAYWGYKKQIVALTALGFLSTVFEGIGINAAIPMFSFISGTGNAASDTITKVIEKFFKLLHLNFNLKYLFIFICFLLISRALLLLLSNYIKIKITSVYEEKTRGELFRLTAEANWQYLLKQKLGHLGTVLVTNVQNASNLLSYISNSLMIIASLVIFLLVALDISWPITLITLTLGGLIFLVFKPFLHKIRALSRRREEINRQTSHHINENILGMKTIKVMSASSQIVEKAKEYFKVLRELIIKTSFFSIVADVLIQPIGLLFIFIIFAISYKTGLFNFVALAAIIYLIQRIFSYTQQLQSNAYAMVTSAVYVKKMLDYRDETIKNKEINQGREGFKFQASLEFKNVAFSYDNGKPVLTKTNFIIKKGEMAGLIGPSGAGKTTIVDMILRLFNATKGEILIDGKNVNTIDLNEWRKNIGYVSQDIFLKNDTIATNIKFYNDSIADEDMEKAAKMANIYDFIQACPNKFNTVIGERGLLLSAGQRQRIIIARILARQPKILILDEATSALDNESEVQIQKVIENLKNKVTVLLIAHRLSTVMSCDKLLVLQNGEIKEQGSPEELLANKKSYFYKVSNIRK</sequence>
<dbReference type="PROSITE" id="PS50929">
    <property type="entry name" value="ABC_TM1F"/>
    <property type="match status" value="1"/>
</dbReference>
<name>A0A1F5SD28_9BACT</name>
<evidence type="ECO:0000259" key="10">
    <source>
        <dbReference type="PROSITE" id="PS50929"/>
    </source>
</evidence>
<evidence type="ECO:0000256" key="3">
    <source>
        <dbReference type="ARBA" id="ARBA00022692"/>
    </source>
</evidence>
<keyword evidence="7 8" id="KW-0472">Membrane</keyword>
<organism evidence="11 12">
    <name type="scientific">Candidatus Falkowbacteria bacterium RIFCSPLOWO2_02_FULL_45_21</name>
    <dbReference type="NCBI Taxonomy" id="1797989"/>
    <lineage>
        <taxon>Bacteria</taxon>
        <taxon>Candidatus Falkowiibacteriota</taxon>
    </lineage>
</organism>
<comment type="caution">
    <text evidence="11">The sequence shown here is derived from an EMBL/GenBank/DDBJ whole genome shotgun (WGS) entry which is preliminary data.</text>
</comment>
<dbReference type="PROSITE" id="PS00211">
    <property type="entry name" value="ABC_TRANSPORTER_1"/>
    <property type="match status" value="1"/>
</dbReference>
<feature type="transmembrane region" description="Helical" evidence="8">
    <location>
        <begin position="160"/>
        <end position="182"/>
    </location>
</feature>
<feature type="transmembrane region" description="Helical" evidence="8">
    <location>
        <begin position="267"/>
        <end position="290"/>
    </location>
</feature>
<comment type="subcellular location">
    <subcellularLocation>
        <location evidence="1">Cell membrane</location>
        <topology evidence="1">Multi-pass membrane protein</topology>
    </subcellularLocation>
</comment>
<evidence type="ECO:0000256" key="6">
    <source>
        <dbReference type="ARBA" id="ARBA00022989"/>
    </source>
</evidence>
<dbReference type="InterPro" id="IPR011527">
    <property type="entry name" value="ABC1_TM_dom"/>
</dbReference>
<feature type="domain" description="ABC transporter" evidence="9">
    <location>
        <begin position="362"/>
        <end position="596"/>
    </location>
</feature>
<evidence type="ECO:0000256" key="1">
    <source>
        <dbReference type="ARBA" id="ARBA00004651"/>
    </source>
</evidence>
<dbReference type="Pfam" id="PF00005">
    <property type="entry name" value="ABC_tran"/>
    <property type="match status" value="1"/>
</dbReference>
<keyword evidence="5" id="KW-0067">ATP-binding</keyword>
<reference evidence="11 12" key="1">
    <citation type="journal article" date="2016" name="Nat. Commun.">
        <title>Thousands of microbial genomes shed light on interconnected biogeochemical processes in an aquifer system.</title>
        <authorList>
            <person name="Anantharaman K."/>
            <person name="Brown C.T."/>
            <person name="Hug L.A."/>
            <person name="Sharon I."/>
            <person name="Castelle C.J."/>
            <person name="Probst A.J."/>
            <person name="Thomas B.C."/>
            <person name="Singh A."/>
            <person name="Wilkins M.J."/>
            <person name="Karaoz U."/>
            <person name="Brodie E.L."/>
            <person name="Williams K.H."/>
            <person name="Hubbard S.S."/>
            <person name="Banfield J.F."/>
        </authorList>
    </citation>
    <scope>NUCLEOTIDE SEQUENCE [LARGE SCALE GENOMIC DNA]</scope>
</reference>
<dbReference type="STRING" id="1797989.A3H66_01640"/>
<feature type="domain" description="ABC transmembrane type-1" evidence="10">
    <location>
        <begin position="55"/>
        <end position="328"/>
    </location>
</feature>
<dbReference type="Gene3D" id="1.20.1560.10">
    <property type="entry name" value="ABC transporter type 1, transmembrane domain"/>
    <property type="match status" value="1"/>
</dbReference>
<evidence type="ECO:0000313" key="11">
    <source>
        <dbReference type="EMBL" id="OGF24373.1"/>
    </source>
</evidence>
<evidence type="ECO:0000256" key="7">
    <source>
        <dbReference type="ARBA" id="ARBA00023136"/>
    </source>
</evidence>
<dbReference type="SUPFAM" id="SSF90123">
    <property type="entry name" value="ABC transporter transmembrane region"/>
    <property type="match status" value="1"/>
</dbReference>
<dbReference type="GO" id="GO:0005886">
    <property type="term" value="C:plasma membrane"/>
    <property type="evidence" value="ECO:0007669"/>
    <property type="project" value="UniProtKB-SubCell"/>
</dbReference>
<keyword evidence="3 8" id="KW-0812">Transmembrane</keyword>
<dbReference type="InterPro" id="IPR027417">
    <property type="entry name" value="P-loop_NTPase"/>
</dbReference>
<evidence type="ECO:0000256" key="2">
    <source>
        <dbReference type="ARBA" id="ARBA00022448"/>
    </source>
</evidence>
<evidence type="ECO:0000256" key="5">
    <source>
        <dbReference type="ARBA" id="ARBA00022840"/>
    </source>
</evidence>
<dbReference type="InterPro" id="IPR036640">
    <property type="entry name" value="ABC1_TM_sf"/>
</dbReference>
<dbReference type="GO" id="GO:0016887">
    <property type="term" value="F:ATP hydrolysis activity"/>
    <property type="evidence" value="ECO:0007669"/>
    <property type="project" value="InterPro"/>
</dbReference>
<dbReference type="InterPro" id="IPR017871">
    <property type="entry name" value="ABC_transporter-like_CS"/>
</dbReference>
<dbReference type="Gene3D" id="3.40.50.300">
    <property type="entry name" value="P-loop containing nucleotide triphosphate hydrolases"/>
    <property type="match status" value="1"/>
</dbReference>
<evidence type="ECO:0000313" key="12">
    <source>
        <dbReference type="Proteomes" id="UP000178783"/>
    </source>
</evidence>
<keyword evidence="2" id="KW-0813">Transport</keyword>
<dbReference type="SMART" id="SM00382">
    <property type="entry name" value="AAA"/>
    <property type="match status" value="1"/>
</dbReference>